<feature type="region of interest" description="Disordered" evidence="1">
    <location>
        <begin position="738"/>
        <end position="763"/>
    </location>
</feature>
<comment type="caution">
    <text evidence="3">The sequence shown here is derived from an EMBL/GenBank/DDBJ whole genome shotgun (WGS) entry which is preliminary data.</text>
</comment>
<keyword evidence="4" id="KW-1185">Reference proteome</keyword>
<evidence type="ECO:0000313" key="3">
    <source>
        <dbReference type="EMBL" id="TWU18447.1"/>
    </source>
</evidence>
<feature type="compositionally biased region" description="Basic and acidic residues" evidence="1">
    <location>
        <begin position="751"/>
        <end position="763"/>
    </location>
</feature>
<dbReference type="AlphaFoldDB" id="A0A5C6C356"/>
<gene>
    <name evidence="3" type="ORF">Poly21_06100</name>
</gene>
<keyword evidence="2" id="KW-0812">Transmembrane</keyword>
<evidence type="ECO:0000313" key="4">
    <source>
        <dbReference type="Proteomes" id="UP000319908"/>
    </source>
</evidence>
<reference evidence="3 4" key="1">
    <citation type="journal article" date="2020" name="Antonie Van Leeuwenhoek">
        <title>Rhodopirellula heiligendammensis sp. nov., Rhodopirellula pilleata sp. nov., and Rhodopirellula solitaria sp. nov. isolated from natural or artificial marine surfaces in Northern Germany and California, USA, and emended description of the genus Rhodopirellula.</title>
        <authorList>
            <person name="Kallscheuer N."/>
            <person name="Wiegand S."/>
            <person name="Jogler M."/>
            <person name="Boedeker C."/>
            <person name="Peeters S.H."/>
            <person name="Rast P."/>
            <person name="Heuer A."/>
            <person name="Jetten M.S.M."/>
            <person name="Rohde M."/>
            <person name="Jogler C."/>
        </authorList>
    </citation>
    <scope>NUCLEOTIDE SEQUENCE [LARGE SCALE GENOMIC DNA]</scope>
    <source>
        <strain evidence="3 4">Poly21</strain>
    </source>
</reference>
<proteinExistence type="predicted"/>
<feature type="compositionally biased region" description="Basic and acidic residues" evidence="1">
    <location>
        <begin position="12"/>
        <end position="22"/>
    </location>
</feature>
<keyword evidence="2" id="KW-1133">Transmembrane helix</keyword>
<protein>
    <recommendedName>
        <fullName evidence="5">AsmA-like C-terminal domain-containing protein</fullName>
    </recommendedName>
</protein>
<evidence type="ECO:0000256" key="2">
    <source>
        <dbReference type="SAM" id="Phobius"/>
    </source>
</evidence>
<feature type="region of interest" description="Disordered" evidence="1">
    <location>
        <begin position="1"/>
        <end position="30"/>
    </location>
</feature>
<keyword evidence="2" id="KW-0472">Membrane</keyword>
<name>A0A5C6C356_9BACT</name>
<evidence type="ECO:0008006" key="5">
    <source>
        <dbReference type="Google" id="ProtNLM"/>
    </source>
</evidence>
<dbReference type="Proteomes" id="UP000319908">
    <property type="component" value="Unassembled WGS sequence"/>
</dbReference>
<evidence type="ECO:0000256" key="1">
    <source>
        <dbReference type="SAM" id="MobiDB-lite"/>
    </source>
</evidence>
<accession>A0A5C6C356</accession>
<dbReference type="OrthoDB" id="244263at2"/>
<organism evidence="3 4">
    <name type="scientific">Allorhodopirellula heiligendammensis</name>
    <dbReference type="NCBI Taxonomy" id="2714739"/>
    <lineage>
        <taxon>Bacteria</taxon>
        <taxon>Pseudomonadati</taxon>
        <taxon>Planctomycetota</taxon>
        <taxon>Planctomycetia</taxon>
        <taxon>Pirellulales</taxon>
        <taxon>Pirellulaceae</taxon>
        <taxon>Allorhodopirellula</taxon>
    </lineage>
</organism>
<feature type="transmembrane region" description="Helical" evidence="2">
    <location>
        <begin position="35"/>
        <end position="55"/>
    </location>
</feature>
<dbReference type="EMBL" id="SJPU01000001">
    <property type="protein sequence ID" value="TWU18447.1"/>
    <property type="molecule type" value="Genomic_DNA"/>
</dbReference>
<sequence length="1255" mass="135271">MRRRAVSSYDLQARERTQAEHTSHRRADRSRRRRTIAFSMTLFVALLVASAPSLVSVSPLGRSLLIDSMAGYGWNADVDSVQIGWVTPVRLTGLKLTGHRAGTSLEVAEIQTGMTFSQLLSGELARGQLGEVVLRDVHVACEVHEGSSSIETDLTDLLSSTDSTSSMSPSGSIQILGLHIDVTDAVTESTWSLKQSNASVQIDAKELTSTWQGVLSQPGGGEGSLQGETIVGWASETMMPITLKIDADSLPISILSLAARRFPESELPASITGDLSGSATVKMPSSGYPHVSLRKIELRGLAAFDPSNGNRLWGNELTQLDGDWIWHPGQIVARQVSAKTDFASVALNGTFSDSISLAGAGSNPLAWLDRVDATADMHIDLSRLQVAMPKLLPLRSNATLHRGTIHATIEPINDGRPTGATSGSRRRRLVIHSDTIEATSAGKSVVIAPMDATAIVASDSKSLSAEQFELNSPFARIQGHGSVASGSAEVNVHFGKLAQMLNPLFELDHQDLEGDVTATVRWDAEPGGLWRLRGNSRVDHLMIQFDPERRLRQTQLTSTLDAEGRWSTATGNWSLDELSGGSLRIEGDGLNADVSLVRAVPHPSRQRMLPLQLRGQGRIESIVEMLHPWMPDEAVKVRGGFLLSAQTSLNLEGEMLVESVVGELSSLEVPAGENHLRQELVKLNFAGKALWPRQEVTIDSLTVTGDAMSAAVEGKWVNNMTDLDIAWRADLGRLQPNSLNLAAPPPQPKSIAERRRDMPRDRPQENVHAVGFSSAATASPSGRWSIAGNIQGRTAIVGDAATLHCQTTLTGRDLSLRESRPGMPPTQTSLVWSEPAVEVSGKLDINTQTMAVRTTSLRVSTDWCGVTLEGAASWQQGAADVHLSGPARFKIDEVARHLSRLTGVGIVAEGLHETPLEILYAQNNSKDYAFTIKGSLGWETVDTAGMLFGPAQVPFRMTESVVTVAPSSIPVLGPSRLTPQTIGPQVPPLSDQPRKQTGGEILLAGDVHYRPELYIEMRPGPIARNVELTPDMTGQWLKYLAPIASDAARVEGSFSADLEHAVVWIDQPRRSEVRGRLDIERVQMNAGPLADQVIAGARQLQALAAIGSSPQAPQTGRTLITLPAQSVAFNVSQGVVTHRAMMLDIDRARVVTSGQVDFDGRLNMIAQIPLDAKWLGSDLRGLAGQTMTLPIDGTLSRPSLDSAGIRRVAVDLGTKAAQDAAGNYLQQQIGRGQQQLEEGINKSLEKLRFDKLFGN</sequence>